<dbReference type="RefSeq" id="WP_154473165.1">
    <property type="nucleotide sequence ID" value="NZ_DBEWUL010000171.1"/>
</dbReference>
<accession>A0A7X2NNT4</accession>
<comment type="caution">
    <text evidence="4">The sequence shown here is derived from an EMBL/GenBank/DDBJ whole genome shotgun (WGS) entry which is preliminary data.</text>
</comment>
<evidence type="ECO:0000313" key="4">
    <source>
        <dbReference type="EMBL" id="MSS37723.1"/>
    </source>
</evidence>
<comment type="similarity">
    <text evidence="1">Belongs to the DprA/Smf family.</text>
</comment>
<evidence type="ECO:0000259" key="3">
    <source>
        <dbReference type="Pfam" id="PF17782"/>
    </source>
</evidence>
<evidence type="ECO:0000259" key="2">
    <source>
        <dbReference type="Pfam" id="PF02481"/>
    </source>
</evidence>
<dbReference type="GO" id="GO:0009294">
    <property type="term" value="P:DNA-mediated transformation"/>
    <property type="evidence" value="ECO:0007669"/>
    <property type="project" value="InterPro"/>
</dbReference>
<feature type="domain" description="DprA winged helix" evidence="3">
    <location>
        <begin position="324"/>
        <end position="378"/>
    </location>
</feature>
<dbReference type="InterPro" id="IPR003488">
    <property type="entry name" value="DprA"/>
</dbReference>
<feature type="domain" description="Smf/DprA SLOG" evidence="2">
    <location>
        <begin position="101"/>
        <end position="308"/>
    </location>
</feature>
<gene>
    <name evidence="4" type="primary">dprA</name>
    <name evidence="4" type="ORF">FYJ39_14365</name>
</gene>
<dbReference type="Gene3D" id="3.40.50.450">
    <property type="match status" value="1"/>
</dbReference>
<dbReference type="NCBIfam" id="TIGR00732">
    <property type="entry name" value="dprA"/>
    <property type="match status" value="1"/>
</dbReference>
<dbReference type="InterPro" id="IPR057666">
    <property type="entry name" value="DrpA_SLOG"/>
</dbReference>
<dbReference type="InterPro" id="IPR036388">
    <property type="entry name" value="WH-like_DNA-bd_sf"/>
</dbReference>
<reference evidence="4 5" key="1">
    <citation type="submission" date="2019-08" db="EMBL/GenBank/DDBJ databases">
        <title>In-depth cultivation of the pig gut microbiome towards novel bacterial diversity and tailored functional studies.</title>
        <authorList>
            <person name="Wylensek D."/>
            <person name="Hitch T.C.A."/>
            <person name="Clavel T."/>
        </authorList>
    </citation>
    <scope>NUCLEOTIDE SEQUENCE [LARGE SCALE GENOMIC DNA]</scope>
    <source>
        <strain evidence="4 5">WCA-389-WT-23D1</strain>
    </source>
</reference>
<evidence type="ECO:0000313" key="5">
    <source>
        <dbReference type="Proteomes" id="UP000429958"/>
    </source>
</evidence>
<dbReference type="Gene3D" id="1.10.10.10">
    <property type="entry name" value="Winged helix-like DNA-binding domain superfamily/Winged helix DNA-binding domain"/>
    <property type="match status" value="1"/>
</dbReference>
<keyword evidence="5" id="KW-1185">Reference proteome</keyword>
<protein>
    <submittedName>
        <fullName evidence="4">DNA-protecting protein DprA</fullName>
    </submittedName>
</protein>
<dbReference type="EMBL" id="VUMD01000013">
    <property type="protein sequence ID" value="MSS37723.1"/>
    <property type="molecule type" value="Genomic_DNA"/>
</dbReference>
<evidence type="ECO:0000256" key="1">
    <source>
        <dbReference type="ARBA" id="ARBA00006525"/>
    </source>
</evidence>
<dbReference type="PANTHER" id="PTHR43022:SF1">
    <property type="entry name" value="PROTEIN SMF"/>
    <property type="match status" value="1"/>
</dbReference>
<dbReference type="Pfam" id="PF17782">
    <property type="entry name" value="WHD_DprA"/>
    <property type="match status" value="1"/>
</dbReference>
<dbReference type="PANTHER" id="PTHR43022">
    <property type="entry name" value="PROTEIN SMF"/>
    <property type="match status" value="1"/>
</dbReference>
<name>A0A7X2NNT4_9CLOT</name>
<dbReference type="AlphaFoldDB" id="A0A7X2NNT4"/>
<dbReference type="InterPro" id="IPR041614">
    <property type="entry name" value="DprA_WH"/>
</dbReference>
<sequence length="393" mass="43781">MGKRMTESEGERIAYEAAKRSREKAFLYWLCRFPGFGAVTVRRIGEALGCFEAAYYIEGLKLKELGVVKREEVCRKFNLWKGQFQVMEEDYYSLVERGIRFITPLDQEYPGKLRNIYDYPMGLFVKGELPHSSKPSVSIIGARNCTSYGKLEAEYMGRKLAENGIQVISGLALGIDSAGHEGALRGEGKTFAILGCGVNICYPRSNYTLYERIMAQGGILSEYYPDQEPYASNFPVRNRIISGLSDVILVIEARKKSGSLITAELGLEQGREIFALPGRITDPLSEGCNHLIQNGAGILTSPDDILDYMGIFYKNKSMLHEKNQKGLAKTEKIVYSCLDSEPRHLEQVAAATGLSVSCCMSALLELELGGFAVRTAGQYYIRGSLKDKNEIRD</sequence>
<dbReference type="Proteomes" id="UP000429958">
    <property type="component" value="Unassembled WGS sequence"/>
</dbReference>
<dbReference type="SUPFAM" id="SSF102405">
    <property type="entry name" value="MCP/YpsA-like"/>
    <property type="match status" value="1"/>
</dbReference>
<dbReference type="Pfam" id="PF02481">
    <property type="entry name" value="DNA_processg_A"/>
    <property type="match status" value="1"/>
</dbReference>
<organism evidence="4 5">
    <name type="scientific">Clostridium porci</name>
    <dbReference type="NCBI Taxonomy" id="2605778"/>
    <lineage>
        <taxon>Bacteria</taxon>
        <taxon>Bacillati</taxon>
        <taxon>Bacillota</taxon>
        <taxon>Clostridia</taxon>
        <taxon>Eubacteriales</taxon>
        <taxon>Clostridiaceae</taxon>
        <taxon>Clostridium</taxon>
    </lineage>
</organism>
<proteinExistence type="inferred from homology"/>